<dbReference type="CDD" id="cd16926">
    <property type="entry name" value="HATPase_MutL-MLH-PMS-like"/>
    <property type="match status" value="1"/>
</dbReference>
<feature type="domain" description="MutL C-terminal dimerisation" evidence="7">
    <location>
        <begin position="421"/>
        <end position="564"/>
    </location>
</feature>
<dbReference type="Gene3D" id="3.30.565.10">
    <property type="entry name" value="Histidine kinase-like ATPase, C-terminal domain"/>
    <property type="match status" value="1"/>
</dbReference>
<dbReference type="GO" id="GO:0004519">
    <property type="term" value="F:endonuclease activity"/>
    <property type="evidence" value="ECO:0007669"/>
    <property type="project" value="UniProtKB-KW"/>
</dbReference>
<dbReference type="Pfam" id="PF13589">
    <property type="entry name" value="HATPase_c_3"/>
    <property type="match status" value="1"/>
</dbReference>
<keyword evidence="3 5" id="KW-0227">DNA damage</keyword>
<feature type="compositionally biased region" description="Polar residues" evidence="6">
    <location>
        <begin position="340"/>
        <end position="362"/>
    </location>
</feature>
<dbReference type="SUPFAM" id="SSF54211">
    <property type="entry name" value="Ribosomal protein S5 domain 2-like"/>
    <property type="match status" value="1"/>
</dbReference>
<keyword evidence="9" id="KW-0540">Nuclease</keyword>
<evidence type="ECO:0000256" key="4">
    <source>
        <dbReference type="ARBA" id="ARBA00023204"/>
    </source>
</evidence>
<evidence type="ECO:0000259" key="8">
    <source>
        <dbReference type="SMART" id="SM01340"/>
    </source>
</evidence>
<evidence type="ECO:0000256" key="5">
    <source>
        <dbReference type="HAMAP-Rule" id="MF_00149"/>
    </source>
</evidence>
<organism evidence="9 10">
    <name type="scientific">Aquilutibacter rugosus</name>
    <dbReference type="NCBI Taxonomy" id="3115820"/>
    <lineage>
        <taxon>Bacteria</taxon>
        <taxon>Pseudomonadati</taxon>
        <taxon>Pseudomonadota</taxon>
        <taxon>Gammaproteobacteria</taxon>
        <taxon>Lysobacterales</taxon>
        <taxon>Lysobacteraceae</taxon>
        <taxon>Aquilutibacter</taxon>
    </lineage>
</organism>
<keyword evidence="9" id="KW-0255">Endonuclease</keyword>
<dbReference type="PROSITE" id="PS00058">
    <property type="entry name" value="DNA_MISMATCH_REPAIR_1"/>
    <property type="match status" value="1"/>
</dbReference>
<gene>
    <name evidence="5 9" type="primary">mutL</name>
    <name evidence="9" type="ORF">V3390_08060</name>
</gene>
<dbReference type="Gene3D" id="3.30.230.10">
    <property type="match status" value="1"/>
</dbReference>
<proteinExistence type="inferred from homology"/>
<comment type="function">
    <text evidence="5">This protein is involved in the repair of mismatches in DNA. It is required for dam-dependent methyl-directed DNA mismatch repair. May act as a 'molecular matchmaker', a protein that promotes the formation of a stable complex between two or more DNA-binding proteins in an ATP-dependent manner without itself being part of a final effector complex.</text>
</comment>
<dbReference type="InterPro" id="IPR037198">
    <property type="entry name" value="MutL_C_sf"/>
</dbReference>
<dbReference type="InterPro" id="IPR002099">
    <property type="entry name" value="MutL/Mlh/PMS"/>
</dbReference>
<accession>A0ABU7V067</accession>
<evidence type="ECO:0000259" key="7">
    <source>
        <dbReference type="SMART" id="SM00853"/>
    </source>
</evidence>
<dbReference type="InterPro" id="IPR013507">
    <property type="entry name" value="DNA_mismatch_S5_2-like"/>
</dbReference>
<dbReference type="InterPro" id="IPR020667">
    <property type="entry name" value="DNA_mismatch_repair_MutL"/>
</dbReference>
<dbReference type="HAMAP" id="MF_00149">
    <property type="entry name" value="DNA_mis_repair"/>
    <property type="match status" value="1"/>
</dbReference>
<keyword evidence="9" id="KW-0378">Hydrolase</keyword>
<dbReference type="Gene3D" id="3.30.1540.20">
    <property type="entry name" value="MutL, C-terminal domain, dimerisation subdomain"/>
    <property type="match status" value="1"/>
</dbReference>
<comment type="similarity">
    <text evidence="1 5">Belongs to the DNA mismatch repair MutL/HexB family.</text>
</comment>
<evidence type="ECO:0000256" key="6">
    <source>
        <dbReference type="SAM" id="MobiDB-lite"/>
    </source>
</evidence>
<dbReference type="SUPFAM" id="SSF118116">
    <property type="entry name" value="DNA mismatch repair protein MutL"/>
    <property type="match status" value="1"/>
</dbReference>
<dbReference type="InterPro" id="IPR042120">
    <property type="entry name" value="MutL_C_dimsub"/>
</dbReference>
<dbReference type="InterPro" id="IPR042121">
    <property type="entry name" value="MutL_C_regsub"/>
</dbReference>
<dbReference type="EMBL" id="JAZHBO010000002">
    <property type="protein sequence ID" value="MEF2156177.1"/>
    <property type="molecule type" value="Genomic_DNA"/>
</dbReference>
<dbReference type="RefSeq" id="WP_331704046.1">
    <property type="nucleotide sequence ID" value="NZ_JAZHBO010000002.1"/>
</dbReference>
<dbReference type="InterPro" id="IPR038973">
    <property type="entry name" value="MutL/Mlh/Pms-like"/>
</dbReference>
<dbReference type="Proteomes" id="UP001356170">
    <property type="component" value="Unassembled WGS sequence"/>
</dbReference>
<protein>
    <recommendedName>
        <fullName evidence="2 5">DNA mismatch repair protein MutL</fullName>
    </recommendedName>
</protein>
<dbReference type="PANTHER" id="PTHR10073">
    <property type="entry name" value="DNA MISMATCH REPAIR PROTEIN MLH, PMS, MUTL"/>
    <property type="match status" value="1"/>
</dbReference>
<dbReference type="SUPFAM" id="SSF55874">
    <property type="entry name" value="ATPase domain of HSP90 chaperone/DNA topoisomerase II/histidine kinase"/>
    <property type="match status" value="1"/>
</dbReference>
<dbReference type="SMART" id="SM01340">
    <property type="entry name" value="DNA_mis_repair"/>
    <property type="match status" value="1"/>
</dbReference>
<dbReference type="Gene3D" id="3.30.1370.100">
    <property type="entry name" value="MutL, C-terminal domain, regulatory subdomain"/>
    <property type="match status" value="1"/>
</dbReference>
<sequence length="608" mass="67108">MPIQALPDHLINQIAAGEVVERPASVVKELVENAVDAGATRIEIELEEGGVRRIRVRDNGSGIEPAEVPLALSRHATSKIGSLDDLESVLTMGFRGEALPSIASVSRLSLTSRTAEREHAHRVELEGGRVVSESPHPHPPGTTIEVRDLFFNIPARRKFLKAERTELGHIEEWLRQLALARPDIDVRVSHNGKILRRWNRQDDLLSTRRLDETLGEAFVANAMRIEADAVGIALSGWIARPTYNRAAADQQYLFVNGRAIRDRSVAHAVRRAYGDVLFHGRHPAYVLFVTIDPRRVDVNVHPAKHEVRFRDARFVHDFVYRTVADALRETRPGAQADLNAPTSGYLSGSGSNTPPAASTPTSFRDWRPAPSSLPLRAPTLDTSAALQAQLYTTGSTSTVTPSAIADSSLQSDDDIPPLGYAIAQLHGIYILSQTREGMIIVDMHAAHERIVYERLKDAMDRDGIRAQPLLVPLTLSVAEREADAVEAGSAAFEALGFELRRSGPLSLQVRSVPVLLADGNVEALVRDVLGDWLEHGDLQRIENTRNDLLATMACHGSVRANRRLTVPEMNALLRDMEVTARSDQCNHGRPTWTAVTLADMDRWFLRGR</sequence>
<dbReference type="InterPro" id="IPR036890">
    <property type="entry name" value="HATPase_C_sf"/>
</dbReference>
<feature type="region of interest" description="Disordered" evidence="6">
    <location>
        <begin position="332"/>
        <end position="368"/>
    </location>
</feature>
<dbReference type="InterPro" id="IPR014721">
    <property type="entry name" value="Ribsml_uS5_D2-typ_fold_subgr"/>
</dbReference>
<dbReference type="InterPro" id="IPR014762">
    <property type="entry name" value="DNA_mismatch_repair_CS"/>
</dbReference>
<evidence type="ECO:0000256" key="3">
    <source>
        <dbReference type="ARBA" id="ARBA00022763"/>
    </source>
</evidence>
<comment type="caution">
    <text evidence="9">The sequence shown here is derived from an EMBL/GenBank/DDBJ whole genome shotgun (WGS) entry which is preliminary data.</text>
</comment>
<dbReference type="InterPro" id="IPR014790">
    <property type="entry name" value="MutL_C"/>
</dbReference>
<dbReference type="NCBIfam" id="NF000949">
    <property type="entry name" value="PRK00095.1-2"/>
    <property type="match status" value="1"/>
</dbReference>
<dbReference type="NCBIfam" id="TIGR00585">
    <property type="entry name" value="mutl"/>
    <property type="match status" value="1"/>
</dbReference>
<evidence type="ECO:0000256" key="1">
    <source>
        <dbReference type="ARBA" id="ARBA00006082"/>
    </source>
</evidence>
<dbReference type="Pfam" id="PF01119">
    <property type="entry name" value="DNA_mis_repair"/>
    <property type="match status" value="1"/>
</dbReference>
<reference evidence="9 10" key="1">
    <citation type="submission" date="2024-01" db="EMBL/GenBank/DDBJ databases">
        <title>Novel species of the genus Luteimonas isolated from rivers.</title>
        <authorList>
            <person name="Lu H."/>
        </authorList>
    </citation>
    <scope>NUCLEOTIDE SEQUENCE [LARGE SCALE GENOMIC DNA]</scope>
    <source>
        <strain evidence="9 10">FXH3W</strain>
    </source>
</reference>
<keyword evidence="10" id="KW-1185">Reference proteome</keyword>
<dbReference type="PANTHER" id="PTHR10073:SF12">
    <property type="entry name" value="DNA MISMATCH REPAIR PROTEIN MLH1"/>
    <property type="match status" value="1"/>
</dbReference>
<dbReference type="CDD" id="cd03482">
    <property type="entry name" value="MutL_Trans_MutL"/>
    <property type="match status" value="1"/>
</dbReference>
<keyword evidence="4 5" id="KW-0234">DNA repair</keyword>
<feature type="domain" description="DNA mismatch repair protein S5" evidence="8">
    <location>
        <begin position="210"/>
        <end position="328"/>
    </location>
</feature>
<dbReference type="SMART" id="SM00853">
    <property type="entry name" value="MutL_C"/>
    <property type="match status" value="1"/>
</dbReference>
<evidence type="ECO:0000256" key="2">
    <source>
        <dbReference type="ARBA" id="ARBA00021975"/>
    </source>
</evidence>
<name>A0ABU7V067_9GAMM</name>
<evidence type="ECO:0000313" key="9">
    <source>
        <dbReference type="EMBL" id="MEF2156177.1"/>
    </source>
</evidence>
<dbReference type="InterPro" id="IPR020568">
    <property type="entry name" value="Ribosomal_Su5_D2-typ_SF"/>
</dbReference>
<dbReference type="Pfam" id="PF08676">
    <property type="entry name" value="MutL_C"/>
    <property type="match status" value="1"/>
</dbReference>
<evidence type="ECO:0000313" key="10">
    <source>
        <dbReference type="Proteomes" id="UP001356170"/>
    </source>
</evidence>